<feature type="domain" description="Glycosyl transferase family 1" evidence="2">
    <location>
        <begin position="226"/>
        <end position="379"/>
    </location>
</feature>
<evidence type="ECO:0000313" key="4">
    <source>
        <dbReference type="EMBL" id="MBH1939416.1"/>
    </source>
</evidence>
<evidence type="ECO:0000259" key="3">
    <source>
        <dbReference type="Pfam" id="PF13439"/>
    </source>
</evidence>
<evidence type="ECO:0000256" key="1">
    <source>
        <dbReference type="ARBA" id="ARBA00022679"/>
    </source>
</evidence>
<dbReference type="PANTHER" id="PTHR46401">
    <property type="entry name" value="GLYCOSYLTRANSFERASE WBBK-RELATED"/>
    <property type="match status" value="1"/>
</dbReference>
<organism evidence="4 5">
    <name type="scientific">Mobilitalea sibirica</name>
    <dbReference type="NCBI Taxonomy" id="1462919"/>
    <lineage>
        <taxon>Bacteria</taxon>
        <taxon>Bacillati</taxon>
        <taxon>Bacillota</taxon>
        <taxon>Clostridia</taxon>
        <taxon>Lachnospirales</taxon>
        <taxon>Lachnospiraceae</taxon>
        <taxon>Mobilitalea</taxon>
    </lineage>
</organism>
<dbReference type="Gene3D" id="3.40.50.2000">
    <property type="entry name" value="Glycogen Phosphorylase B"/>
    <property type="match status" value="2"/>
</dbReference>
<protein>
    <submittedName>
        <fullName evidence="4">Glycosyltransferase</fullName>
    </submittedName>
</protein>
<proteinExistence type="predicted"/>
<dbReference type="SUPFAM" id="SSF53756">
    <property type="entry name" value="UDP-Glycosyltransferase/glycogen phosphorylase"/>
    <property type="match status" value="1"/>
</dbReference>
<accession>A0A8J7H9Z4</accession>
<evidence type="ECO:0000313" key="5">
    <source>
        <dbReference type="Proteomes" id="UP000623269"/>
    </source>
</evidence>
<keyword evidence="1" id="KW-0808">Transferase</keyword>
<dbReference type="GO" id="GO:0009103">
    <property type="term" value="P:lipopolysaccharide biosynthetic process"/>
    <property type="evidence" value="ECO:0007669"/>
    <property type="project" value="TreeGrafter"/>
</dbReference>
<reference evidence="4" key="1">
    <citation type="submission" date="2020-12" db="EMBL/GenBank/DDBJ databases">
        <title>M. sibirica DSM 26468T genome.</title>
        <authorList>
            <person name="Thieme N."/>
            <person name="Rettenmaier R."/>
            <person name="Zverlov V."/>
            <person name="Liebl W."/>
        </authorList>
    </citation>
    <scope>NUCLEOTIDE SEQUENCE</scope>
    <source>
        <strain evidence="4">DSM 26468</strain>
    </source>
</reference>
<dbReference type="Proteomes" id="UP000623269">
    <property type="component" value="Unassembled WGS sequence"/>
</dbReference>
<dbReference type="InterPro" id="IPR001296">
    <property type="entry name" value="Glyco_trans_1"/>
</dbReference>
<evidence type="ECO:0000259" key="2">
    <source>
        <dbReference type="Pfam" id="PF00534"/>
    </source>
</evidence>
<dbReference type="Pfam" id="PF00534">
    <property type="entry name" value="Glycos_transf_1"/>
    <property type="match status" value="1"/>
</dbReference>
<dbReference type="AlphaFoldDB" id="A0A8J7H9Z4"/>
<dbReference type="PANTHER" id="PTHR46401:SF2">
    <property type="entry name" value="GLYCOSYLTRANSFERASE WBBK-RELATED"/>
    <property type="match status" value="1"/>
</dbReference>
<comment type="caution">
    <text evidence="4">The sequence shown here is derived from an EMBL/GenBank/DDBJ whole genome shotgun (WGS) entry which is preliminary data.</text>
</comment>
<gene>
    <name evidence="4" type="ORF">I5677_00750</name>
</gene>
<feature type="domain" description="Glycosyltransferase subfamily 4-like N-terminal" evidence="3">
    <location>
        <begin position="55"/>
        <end position="216"/>
    </location>
</feature>
<name>A0A8J7H9Z4_9FIRM</name>
<keyword evidence="5" id="KW-1185">Reference proteome</keyword>
<sequence>MRVAFINSDLGYGSTGRIVCDLYQEVIKEGNEAMIGYGRECTQEGYHSHRIGSLLSVYSHAMLTRLFDLQGFGSVHATKRFIRRLREYNPDILHLHNLHGSYLNIKLLFEYMKESNKPVIWTLHDCWAFTGHCAYYTYARCNKWKTHCHNCIQKKVYPASFFLDNSSNNYKWKKDLFLGVEKLTITTVSHWLKSQVKQSFLKDIKVRIIPNGIDLELFKPTESDFRSKYGLEGKIVLLGVASIWQERKGLWLFQELAKRLEDPYKIALVGVTEKQKQRLTDKILVLERTNHIKDLVKIYSAADVFLNPSIEETFGMVSLEALACGIPVISNRYSANPELVKEEGGIVVPKLNSTCFIEAIRELMLNPRSKENCRNIAQQYDKNKCYQAYLDLYREVMK</sequence>
<dbReference type="Pfam" id="PF13439">
    <property type="entry name" value="Glyco_transf_4"/>
    <property type="match status" value="1"/>
</dbReference>
<dbReference type="EMBL" id="JAEAGR010000001">
    <property type="protein sequence ID" value="MBH1939416.1"/>
    <property type="molecule type" value="Genomic_DNA"/>
</dbReference>
<dbReference type="GO" id="GO:0016757">
    <property type="term" value="F:glycosyltransferase activity"/>
    <property type="evidence" value="ECO:0007669"/>
    <property type="project" value="InterPro"/>
</dbReference>
<dbReference type="InterPro" id="IPR028098">
    <property type="entry name" value="Glyco_trans_4-like_N"/>
</dbReference>
<dbReference type="RefSeq" id="WP_197659644.1">
    <property type="nucleotide sequence ID" value="NZ_JAEAGR010000001.1"/>
</dbReference>